<dbReference type="InterPro" id="IPR015943">
    <property type="entry name" value="WD40/YVTN_repeat-like_dom_sf"/>
</dbReference>
<comment type="caution">
    <text evidence="5">The sequence shown here is derived from an EMBL/GenBank/DDBJ whole genome shotgun (WGS) entry which is preliminary data.</text>
</comment>
<evidence type="ECO:0000259" key="4">
    <source>
        <dbReference type="Pfam" id="PF24883"/>
    </source>
</evidence>
<dbReference type="InterPro" id="IPR056884">
    <property type="entry name" value="NPHP3-like_N"/>
</dbReference>
<evidence type="ECO:0000313" key="6">
    <source>
        <dbReference type="Proteomes" id="UP001219525"/>
    </source>
</evidence>
<proteinExistence type="predicted"/>
<feature type="repeat" description="WD" evidence="3">
    <location>
        <begin position="1064"/>
        <end position="1105"/>
    </location>
</feature>
<dbReference type="EMBL" id="JARJCW010000117">
    <property type="protein sequence ID" value="KAJ7192655.1"/>
    <property type="molecule type" value="Genomic_DNA"/>
</dbReference>
<feature type="repeat" description="WD" evidence="3">
    <location>
        <begin position="891"/>
        <end position="932"/>
    </location>
</feature>
<feature type="non-terminal residue" evidence="5">
    <location>
        <position position="1128"/>
    </location>
</feature>
<dbReference type="PANTHER" id="PTHR22847:SF637">
    <property type="entry name" value="WD REPEAT DOMAIN 5B"/>
    <property type="match status" value="1"/>
</dbReference>
<dbReference type="SUPFAM" id="SSF50978">
    <property type="entry name" value="WD40 repeat-like"/>
    <property type="match status" value="1"/>
</dbReference>
<organism evidence="5 6">
    <name type="scientific">Mycena pura</name>
    <dbReference type="NCBI Taxonomy" id="153505"/>
    <lineage>
        <taxon>Eukaryota</taxon>
        <taxon>Fungi</taxon>
        <taxon>Dikarya</taxon>
        <taxon>Basidiomycota</taxon>
        <taxon>Agaricomycotina</taxon>
        <taxon>Agaricomycetes</taxon>
        <taxon>Agaricomycetidae</taxon>
        <taxon>Agaricales</taxon>
        <taxon>Marasmiineae</taxon>
        <taxon>Mycenaceae</taxon>
        <taxon>Mycena</taxon>
    </lineage>
</organism>
<dbReference type="Pfam" id="PF00400">
    <property type="entry name" value="WD40"/>
    <property type="match status" value="8"/>
</dbReference>
<protein>
    <recommendedName>
        <fullName evidence="4">Nephrocystin 3-like N-terminal domain-containing protein</fullName>
    </recommendedName>
</protein>
<dbReference type="PROSITE" id="PS50294">
    <property type="entry name" value="WD_REPEATS_REGION"/>
    <property type="match status" value="7"/>
</dbReference>
<evidence type="ECO:0000256" key="3">
    <source>
        <dbReference type="PROSITE-ProRule" id="PRU00221"/>
    </source>
</evidence>
<dbReference type="InterPro" id="IPR027417">
    <property type="entry name" value="P-loop_NTPase"/>
</dbReference>
<dbReference type="Proteomes" id="UP001219525">
    <property type="component" value="Unassembled WGS sequence"/>
</dbReference>
<keyword evidence="2" id="KW-0677">Repeat</keyword>
<dbReference type="Gene3D" id="3.40.50.300">
    <property type="entry name" value="P-loop containing nucleotide triphosphate hydrolases"/>
    <property type="match status" value="1"/>
</dbReference>
<accession>A0AAD6Y5R3</accession>
<dbReference type="PANTHER" id="PTHR22847">
    <property type="entry name" value="WD40 REPEAT PROTEIN"/>
    <property type="match status" value="1"/>
</dbReference>
<feature type="repeat" description="WD" evidence="3">
    <location>
        <begin position="934"/>
        <end position="973"/>
    </location>
</feature>
<evidence type="ECO:0000256" key="1">
    <source>
        <dbReference type="ARBA" id="ARBA00022574"/>
    </source>
</evidence>
<dbReference type="AlphaFoldDB" id="A0AAD6Y5R3"/>
<dbReference type="GO" id="GO:1990234">
    <property type="term" value="C:transferase complex"/>
    <property type="evidence" value="ECO:0007669"/>
    <property type="project" value="UniProtKB-ARBA"/>
</dbReference>
<evidence type="ECO:0000256" key="2">
    <source>
        <dbReference type="ARBA" id="ARBA00022737"/>
    </source>
</evidence>
<dbReference type="Pfam" id="PF24883">
    <property type="entry name" value="NPHP3_N"/>
    <property type="match status" value="1"/>
</dbReference>
<dbReference type="InterPro" id="IPR019775">
    <property type="entry name" value="WD40_repeat_CS"/>
</dbReference>
<dbReference type="InterPro" id="IPR036322">
    <property type="entry name" value="WD40_repeat_dom_sf"/>
</dbReference>
<feature type="repeat" description="WD" evidence="3">
    <location>
        <begin position="1107"/>
        <end position="1128"/>
    </location>
</feature>
<dbReference type="InterPro" id="IPR020472">
    <property type="entry name" value="WD40_PAC1"/>
</dbReference>
<dbReference type="PRINTS" id="PR00320">
    <property type="entry name" value="GPROTEINBRPT"/>
</dbReference>
<feature type="repeat" description="WD" evidence="3">
    <location>
        <begin position="983"/>
        <end position="1008"/>
    </location>
</feature>
<name>A0AAD6Y5R3_9AGAR</name>
<reference evidence="5" key="1">
    <citation type="submission" date="2023-03" db="EMBL/GenBank/DDBJ databases">
        <title>Massive genome expansion in bonnet fungi (Mycena s.s.) driven by repeated elements and novel gene families across ecological guilds.</title>
        <authorList>
            <consortium name="Lawrence Berkeley National Laboratory"/>
            <person name="Harder C.B."/>
            <person name="Miyauchi S."/>
            <person name="Viragh M."/>
            <person name="Kuo A."/>
            <person name="Thoen E."/>
            <person name="Andreopoulos B."/>
            <person name="Lu D."/>
            <person name="Skrede I."/>
            <person name="Drula E."/>
            <person name="Henrissat B."/>
            <person name="Morin E."/>
            <person name="Kohler A."/>
            <person name="Barry K."/>
            <person name="LaButti K."/>
            <person name="Morin E."/>
            <person name="Salamov A."/>
            <person name="Lipzen A."/>
            <person name="Mereny Z."/>
            <person name="Hegedus B."/>
            <person name="Baldrian P."/>
            <person name="Stursova M."/>
            <person name="Weitz H."/>
            <person name="Taylor A."/>
            <person name="Grigoriev I.V."/>
            <person name="Nagy L.G."/>
            <person name="Martin F."/>
            <person name="Kauserud H."/>
        </authorList>
    </citation>
    <scope>NUCLEOTIDE SEQUENCE</scope>
    <source>
        <strain evidence="5">9144</strain>
    </source>
</reference>
<dbReference type="InterPro" id="IPR011044">
    <property type="entry name" value="Quino_amine_DH_bsu"/>
</dbReference>
<feature type="repeat" description="WD" evidence="3">
    <location>
        <begin position="764"/>
        <end position="798"/>
    </location>
</feature>
<feature type="repeat" description="WD" evidence="3">
    <location>
        <begin position="1021"/>
        <end position="1062"/>
    </location>
</feature>
<keyword evidence="1 3" id="KW-0853">WD repeat</keyword>
<feature type="domain" description="Nephrocystin 3-like N-terminal" evidence="4">
    <location>
        <begin position="187"/>
        <end position="351"/>
    </location>
</feature>
<feature type="non-terminal residue" evidence="5">
    <location>
        <position position="1"/>
    </location>
</feature>
<dbReference type="SMART" id="SM00320">
    <property type="entry name" value="WD40"/>
    <property type="match status" value="7"/>
</dbReference>
<sequence>DFAAGLKKIMTELDVIIKFGDGISEINPYAKAAWKILTFVYEAVKKQQDADDKILQLVQTMVEVYSFVEDVESQFLSQKIQRLQKVVAEIIKQTLECAIFIREYTGHGFRGRLIQNTLSDMSQEINGLSAAFLKLKDSFDRGLAFQSVFFSAAVKTDTEYLVQTEKLRSLNPVDLDASLRSMCLPGTRQDILTEIIEWVMTPSESGNIFWLHGVAGSGKSTISTTISQSLRGRLGAFLFFDRNSPASSSPGGVIRTLAYWMAMTNAHIRAAICQAITEDATLATAPLQTQFHKLLLEPLGVAQDHIMGPIIVIIDALDECGDPDSRQRLVSLIVHEFPRLPSVFRFLITSRPNSDIAGPFRTQALITPMQLNIHDPKTREDILLFFRQSIQTIRENEGLNADWPGEEIIQTLTNYSGGLFIWASTSCKFIEGFDPKKRLAKLLALDHNPTNSLDELYTRALQNSANWEDESFLTAALSVLGAVVLCRIPPTDKIIDKLLGLDYGQSAKVLKYLSCVVQWSPDQPARILHASFHDFLIDHRRSGHNPWFVDWKAQSKSLALGCFRVLNSQLRFNICDLEDSHILNVDIPDLSSRIAEHISAELKYGCIFWSSHLFWSQHPQYGGIDNDVLFELKDLLSHRFLHWLEVLSLLKQVPIATESLKITWKCMEVCDQSILTMNPDSISQQTDGAFQNYLQDAIRFLGGFSPVIAESAPHIYISALPFAPRESLVRKQFASSFSQGLRFTGPLGDHWSPILKLFHVHSWVEAVAFSSDGKHIVSASHDQMLRVWDSETGHIVACFRARKQPTSVAFLPDGRGVMASVLVHTEDFVYGITELWDSLTGELALRPFYEENNSVSYVAFSLDGKRIASGLADGTIRVWDKEAGSLIAGPLKGHLDRIYCIAFSPDGKSIVSGSKDATIRIWDSETGSIVTGPLKGHERGITSVAFSPNGGQIVSTDWGVRIWDSKTGSLVAGPFEGHGGYWVSSVDFSPDGKRIVSASADETIRVWDAQIGLLPENDKTFVGLRKYVQSVFFSHDGLHLVSGSLDDKVGIWDSETGVPSMEPFEGHTDSITSVAFSPDGTRIVSGSGDKTLRVWDSKTGTTLAGPFEGHTDRIYSVAFSPNGKQVVS</sequence>
<evidence type="ECO:0000313" key="5">
    <source>
        <dbReference type="EMBL" id="KAJ7192655.1"/>
    </source>
</evidence>
<feature type="repeat" description="WD" evidence="3">
    <location>
        <begin position="848"/>
        <end position="889"/>
    </location>
</feature>
<gene>
    <name evidence="5" type="ORF">GGX14DRAFT_594255</name>
</gene>
<dbReference type="CDD" id="cd00200">
    <property type="entry name" value="WD40"/>
    <property type="match status" value="1"/>
</dbReference>
<dbReference type="SUPFAM" id="SSF52540">
    <property type="entry name" value="P-loop containing nucleoside triphosphate hydrolases"/>
    <property type="match status" value="1"/>
</dbReference>
<keyword evidence="6" id="KW-1185">Reference proteome</keyword>
<dbReference type="PROSITE" id="PS00678">
    <property type="entry name" value="WD_REPEATS_1"/>
    <property type="match status" value="4"/>
</dbReference>
<dbReference type="Gene3D" id="2.130.10.10">
    <property type="entry name" value="YVTN repeat-like/Quinoprotein amine dehydrogenase"/>
    <property type="match status" value="4"/>
</dbReference>
<dbReference type="SUPFAM" id="SSF50969">
    <property type="entry name" value="YVTN repeat-like/Quinoprotein amine dehydrogenase"/>
    <property type="match status" value="1"/>
</dbReference>
<dbReference type="PROSITE" id="PS50082">
    <property type="entry name" value="WD_REPEATS_2"/>
    <property type="match status" value="8"/>
</dbReference>
<dbReference type="InterPro" id="IPR001680">
    <property type="entry name" value="WD40_rpt"/>
</dbReference>